<comment type="caution">
    <text evidence="5">The sequence shown here is derived from an EMBL/GenBank/DDBJ whole genome shotgun (WGS) entry which is preliminary data.</text>
</comment>
<gene>
    <name evidence="5" type="ORF">GNT65_08915</name>
</gene>
<dbReference type="Gene3D" id="2.70.70.10">
    <property type="entry name" value="Glucose Permease (Domain IIA)"/>
    <property type="match status" value="1"/>
</dbReference>
<dbReference type="GO" id="GO:0009279">
    <property type="term" value="C:cell outer membrane"/>
    <property type="evidence" value="ECO:0007669"/>
    <property type="project" value="TreeGrafter"/>
</dbReference>
<dbReference type="Pfam" id="PF01551">
    <property type="entry name" value="Peptidase_M23"/>
    <property type="match status" value="1"/>
</dbReference>
<organism evidence="5 6">
    <name type="scientific">Shewanella insulae</name>
    <dbReference type="NCBI Taxonomy" id="2681496"/>
    <lineage>
        <taxon>Bacteria</taxon>
        <taxon>Pseudomonadati</taxon>
        <taxon>Pseudomonadota</taxon>
        <taxon>Gammaproteobacteria</taxon>
        <taxon>Alteromonadales</taxon>
        <taxon>Shewanellaceae</taxon>
        <taxon>Shewanella</taxon>
    </lineage>
</organism>
<dbReference type="Proteomes" id="UP000474778">
    <property type="component" value="Unassembled WGS sequence"/>
</dbReference>
<feature type="signal peptide" evidence="3">
    <location>
        <begin position="1"/>
        <end position="33"/>
    </location>
</feature>
<evidence type="ECO:0000259" key="4">
    <source>
        <dbReference type="PROSITE" id="PS51782"/>
    </source>
</evidence>
<dbReference type="PANTHER" id="PTHR21666">
    <property type="entry name" value="PEPTIDASE-RELATED"/>
    <property type="match status" value="1"/>
</dbReference>
<evidence type="ECO:0000256" key="1">
    <source>
        <dbReference type="ARBA" id="ARBA00038420"/>
    </source>
</evidence>
<feature type="compositionally biased region" description="Polar residues" evidence="2">
    <location>
        <begin position="116"/>
        <end position="129"/>
    </location>
</feature>
<dbReference type="EMBL" id="WRPA01000006">
    <property type="protein sequence ID" value="MXR68791.1"/>
    <property type="molecule type" value="Genomic_DNA"/>
</dbReference>
<dbReference type="CDD" id="cd00118">
    <property type="entry name" value="LysM"/>
    <property type="match status" value="1"/>
</dbReference>
<dbReference type="Gene3D" id="3.10.350.10">
    <property type="entry name" value="LysM domain"/>
    <property type="match status" value="1"/>
</dbReference>
<feature type="domain" description="LysM" evidence="4">
    <location>
        <begin position="59"/>
        <end position="103"/>
    </location>
</feature>
<reference evidence="5 6" key="1">
    <citation type="submission" date="2019-12" db="EMBL/GenBank/DDBJ databases">
        <title>Shewanella insulae sp. nov., isolated from a tidal flat.</title>
        <authorList>
            <person name="Yoon J.-H."/>
        </authorList>
    </citation>
    <scope>NUCLEOTIDE SEQUENCE [LARGE SCALE GENOMIC DNA]</scope>
    <source>
        <strain evidence="5 6">JBTF-M18</strain>
    </source>
</reference>
<evidence type="ECO:0000256" key="2">
    <source>
        <dbReference type="SAM" id="MobiDB-lite"/>
    </source>
</evidence>
<feature type="chain" id="PRO_5027106658" evidence="3">
    <location>
        <begin position="34"/>
        <end position="310"/>
    </location>
</feature>
<name>A0A6L7I0D0_9GAMM</name>
<dbReference type="CDD" id="cd12797">
    <property type="entry name" value="M23_peptidase"/>
    <property type="match status" value="1"/>
</dbReference>
<dbReference type="SUPFAM" id="SSF51261">
    <property type="entry name" value="Duplicated hybrid motif"/>
    <property type="match status" value="1"/>
</dbReference>
<dbReference type="InterPro" id="IPR011055">
    <property type="entry name" value="Dup_hybrid_motif"/>
</dbReference>
<keyword evidence="3" id="KW-0732">Signal</keyword>
<feature type="region of interest" description="Disordered" evidence="2">
    <location>
        <begin position="116"/>
        <end position="161"/>
    </location>
</feature>
<dbReference type="InterPro" id="IPR050570">
    <property type="entry name" value="Cell_wall_metabolism_enzyme"/>
</dbReference>
<dbReference type="InterPro" id="IPR016047">
    <property type="entry name" value="M23ase_b-sheet_dom"/>
</dbReference>
<evidence type="ECO:0000313" key="5">
    <source>
        <dbReference type="EMBL" id="MXR68791.1"/>
    </source>
</evidence>
<comment type="similarity">
    <text evidence="1">Belongs to the E.coli NlpD/Haemophilus LppB family.</text>
</comment>
<evidence type="ECO:0000256" key="3">
    <source>
        <dbReference type="SAM" id="SignalP"/>
    </source>
</evidence>
<accession>A0A6L7I0D0</accession>
<proteinExistence type="inferred from homology"/>
<dbReference type="PROSITE" id="PS51257">
    <property type="entry name" value="PROKAR_LIPOPROTEIN"/>
    <property type="match status" value="1"/>
</dbReference>
<protein>
    <submittedName>
        <fullName evidence="5">Peptidoglycan DD-metalloendopeptidase family protein</fullName>
    </submittedName>
</protein>
<dbReference type="PANTHER" id="PTHR21666:SF263">
    <property type="entry name" value="MUREIN HYDROLASE ACTIVATOR NLPD"/>
    <property type="match status" value="1"/>
</dbReference>
<dbReference type="GO" id="GO:0032153">
    <property type="term" value="C:cell division site"/>
    <property type="evidence" value="ECO:0007669"/>
    <property type="project" value="TreeGrafter"/>
</dbReference>
<sequence length="310" mass="34292">MLSPPNRFMFFHRPLLIACVFAFVGLLSGCSFQAHTPAPVVNVNTPVKKAYKRGGLTSDHYKVKRGDTLYSIAWAANKDFAEIARYNGLRKPYTIYPGQVLKLKSTNTVTNRKTKYNAQVSSKKTQPKTVKSQPKQTVKPKQQTTASKMTPAKKSLDRGDKSAYAVTTGQQNVNGVIHKPSSTLPKKVQRWHWPVKGKLIGKFSTKEQGNKGIKIAGSRGDRIQAAADGRVVYAGNALRGYGNLVIIKHSDDYLSAYAHADKILVKEKQFVTAGQTVASMGQTGTNRVMLHFEIRYHGKSVDPLKFLPKS</sequence>
<dbReference type="InterPro" id="IPR036779">
    <property type="entry name" value="LysM_dom_sf"/>
</dbReference>
<dbReference type="GO" id="GO:0004222">
    <property type="term" value="F:metalloendopeptidase activity"/>
    <property type="evidence" value="ECO:0007669"/>
    <property type="project" value="TreeGrafter"/>
</dbReference>
<dbReference type="PROSITE" id="PS51782">
    <property type="entry name" value="LYSM"/>
    <property type="match status" value="1"/>
</dbReference>
<keyword evidence="6" id="KW-1185">Reference proteome</keyword>
<dbReference type="Pfam" id="PF01476">
    <property type="entry name" value="LysM"/>
    <property type="match status" value="1"/>
</dbReference>
<dbReference type="AlphaFoldDB" id="A0A6L7I0D0"/>
<dbReference type="SMART" id="SM00257">
    <property type="entry name" value="LysM"/>
    <property type="match status" value="1"/>
</dbReference>
<feature type="compositionally biased region" description="Low complexity" evidence="2">
    <location>
        <begin position="130"/>
        <end position="145"/>
    </location>
</feature>
<dbReference type="InterPro" id="IPR018392">
    <property type="entry name" value="LysM"/>
</dbReference>
<evidence type="ECO:0000313" key="6">
    <source>
        <dbReference type="Proteomes" id="UP000474778"/>
    </source>
</evidence>